<keyword evidence="2" id="KW-0812">Transmembrane</keyword>
<dbReference type="EMBL" id="QLMJ01000034">
    <property type="protein sequence ID" value="RAK25410.1"/>
    <property type="molecule type" value="Genomic_DNA"/>
</dbReference>
<sequence length="191" mass="20797">MFEGIRNHRFLRRITDSWFWEDVRDFLWSRSMVVFLGNAGTLIIAVVAVVHFWSRPYSFAGYLVVQLACLLCQAIAFIPVVWPGPGSSYAEVHQSVALLVVCGTWIFAVPPALILFAVFDVDSSSPPWAAMFVAGVALTLACAASLMASVPFEMKARDLRRRMAGPPEETDGADFAESESEGADSGGSDGD</sequence>
<evidence type="ECO:0000256" key="2">
    <source>
        <dbReference type="SAM" id="Phobius"/>
    </source>
</evidence>
<feature type="transmembrane region" description="Helical" evidence="2">
    <location>
        <begin position="131"/>
        <end position="152"/>
    </location>
</feature>
<protein>
    <submittedName>
        <fullName evidence="3">Uncharacterized protein</fullName>
    </submittedName>
</protein>
<feature type="transmembrane region" description="Helical" evidence="2">
    <location>
        <begin position="33"/>
        <end position="53"/>
    </location>
</feature>
<dbReference type="Proteomes" id="UP000249341">
    <property type="component" value="Unassembled WGS sequence"/>
</dbReference>
<feature type="transmembrane region" description="Helical" evidence="2">
    <location>
        <begin position="59"/>
        <end position="84"/>
    </location>
</feature>
<dbReference type="OrthoDB" id="4231607at2"/>
<proteinExistence type="predicted"/>
<comment type="caution">
    <text evidence="3">The sequence shown here is derived from an EMBL/GenBank/DDBJ whole genome shotgun (WGS) entry which is preliminary data.</text>
</comment>
<keyword evidence="2" id="KW-1133">Transmembrane helix</keyword>
<accession>A0A327YWD6</accession>
<feature type="transmembrane region" description="Helical" evidence="2">
    <location>
        <begin position="96"/>
        <end position="119"/>
    </location>
</feature>
<reference evidence="3 4" key="1">
    <citation type="submission" date="2018-06" db="EMBL/GenBank/DDBJ databases">
        <title>Genomic Encyclopedia of Type Strains, Phase III (KMG-III): the genomes of soil and plant-associated and newly described type strains.</title>
        <authorList>
            <person name="Whitman W."/>
        </authorList>
    </citation>
    <scope>NUCLEOTIDE SEQUENCE [LARGE SCALE GENOMIC DNA]</scope>
    <source>
        <strain evidence="3 4">CGMCC 4.7090</strain>
    </source>
</reference>
<dbReference type="RefSeq" id="WP_111655162.1">
    <property type="nucleotide sequence ID" value="NZ_JACHWI010000006.1"/>
</dbReference>
<keyword evidence="4" id="KW-1185">Reference proteome</keyword>
<organism evidence="3 4">
    <name type="scientific">Actinoplanes lutulentus</name>
    <dbReference type="NCBI Taxonomy" id="1287878"/>
    <lineage>
        <taxon>Bacteria</taxon>
        <taxon>Bacillati</taxon>
        <taxon>Actinomycetota</taxon>
        <taxon>Actinomycetes</taxon>
        <taxon>Micromonosporales</taxon>
        <taxon>Micromonosporaceae</taxon>
        <taxon>Actinoplanes</taxon>
    </lineage>
</organism>
<evidence type="ECO:0000313" key="4">
    <source>
        <dbReference type="Proteomes" id="UP000249341"/>
    </source>
</evidence>
<evidence type="ECO:0000313" key="3">
    <source>
        <dbReference type="EMBL" id="RAK25410.1"/>
    </source>
</evidence>
<name>A0A327YWD6_9ACTN</name>
<dbReference type="AlphaFoldDB" id="A0A327YWD6"/>
<feature type="compositionally biased region" description="Acidic residues" evidence="1">
    <location>
        <begin position="168"/>
        <end position="182"/>
    </location>
</feature>
<gene>
    <name evidence="3" type="ORF">B0I29_13420</name>
</gene>
<feature type="region of interest" description="Disordered" evidence="1">
    <location>
        <begin position="161"/>
        <end position="191"/>
    </location>
</feature>
<keyword evidence="2" id="KW-0472">Membrane</keyword>
<evidence type="ECO:0000256" key="1">
    <source>
        <dbReference type="SAM" id="MobiDB-lite"/>
    </source>
</evidence>